<protein>
    <submittedName>
        <fullName evidence="2">Uncharacterized protein</fullName>
    </submittedName>
</protein>
<proteinExistence type="predicted"/>
<dbReference type="EMBL" id="JAAIUW010000012">
    <property type="protein sequence ID" value="KAF7806818.1"/>
    <property type="molecule type" value="Genomic_DNA"/>
</dbReference>
<dbReference type="AlphaFoldDB" id="A0A834SPZ1"/>
<reference evidence="2" key="1">
    <citation type="submission" date="2020-09" db="EMBL/GenBank/DDBJ databases">
        <title>Genome-Enabled Discovery of Anthraquinone Biosynthesis in Senna tora.</title>
        <authorList>
            <person name="Kang S.-H."/>
            <person name="Pandey R.P."/>
            <person name="Lee C.-M."/>
            <person name="Sim J.-S."/>
            <person name="Jeong J.-T."/>
            <person name="Choi B.-S."/>
            <person name="Jung M."/>
            <person name="Ginzburg D."/>
            <person name="Zhao K."/>
            <person name="Won S.Y."/>
            <person name="Oh T.-J."/>
            <person name="Yu Y."/>
            <person name="Kim N.-H."/>
            <person name="Lee O.R."/>
            <person name="Lee T.-H."/>
            <person name="Bashyal P."/>
            <person name="Kim T.-S."/>
            <person name="Lee W.-H."/>
            <person name="Kawkins C."/>
            <person name="Kim C.-K."/>
            <person name="Kim J.S."/>
            <person name="Ahn B.O."/>
            <person name="Rhee S.Y."/>
            <person name="Sohng J.K."/>
        </authorList>
    </citation>
    <scope>NUCLEOTIDE SEQUENCE</scope>
    <source>
        <tissue evidence="2">Leaf</tissue>
    </source>
</reference>
<organism evidence="2 3">
    <name type="scientific">Senna tora</name>
    <dbReference type="NCBI Taxonomy" id="362788"/>
    <lineage>
        <taxon>Eukaryota</taxon>
        <taxon>Viridiplantae</taxon>
        <taxon>Streptophyta</taxon>
        <taxon>Embryophyta</taxon>
        <taxon>Tracheophyta</taxon>
        <taxon>Spermatophyta</taxon>
        <taxon>Magnoliopsida</taxon>
        <taxon>eudicotyledons</taxon>
        <taxon>Gunneridae</taxon>
        <taxon>Pentapetalae</taxon>
        <taxon>rosids</taxon>
        <taxon>fabids</taxon>
        <taxon>Fabales</taxon>
        <taxon>Fabaceae</taxon>
        <taxon>Caesalpinioideae</taxon>
        <taxon>Cassia clade</taxon>
        <taxon>Senna</taxon>
    </lineage>
</organism>
<evidence type="ECO:0000313" key="2">
    <source>
        <dbReference type="EMBL" id="KAF7806818.1"/>
    </source>
</evidence>
<accession>A0A834SPZ1</accession>
<feature type="region of interest" description="Disordered" evidence="1">
    <location>
        <begin position="1"/>
        <end position="34"/>
    </location>
</feature>
<evidence type="ECO:0000313" key="3">
    <source>
        <dbReference type="Proteomes" id="UP000634136"/>
    </source>
</evidence>
<gene>
    <name evidence="2" type="ORF">G2W53_038979</name>
</gene>
<name>A0A834SPZ1_9FABA</name>
<sequence>MPEISRLFNSTNRHRTEPQQNYLPPPFHSSPPIGSPFKLETIEIEFRTLRIWRENRGCRQIADPSVQRCSNRKV</sequence>
<keyword evidence="3" id="KW-1185">Reference proteome</keyword>
<dbReference type="Proteomes" id="UP000634136">
    <property type="component" value="Unassembled WGS sequence"/>
</dbReference>
<comment type="caution">
    <text evidence="2">The sequence shown here is derived from an EMBL/GenBank/DDBJ whole genome shotgun (WGS) entry which is preliminary data.</text>
</comment>
<evidence type="ECO:0000256" key="1">
    <source>
        <dbReference type="SAM" id="MobiDB-lite"/>
    </source>
</evidence>